<dbReference type="InterPro" id="IPR058240">
    <property type="entry name" value="rSAM_sf"/>
</dbReference>
<comment type="caution">
    <text evidence="2">The sequence shown here is derived from an EMBL/GenBank/DDBJ whole genome shotgun (WGS) entry which is preliminary data.</text>
</comment>
<name>A0A9D1E6K1_9FIRM</name>
<dbReference type="SFLD" id="SFLDG01063">
    <property type="entry name" value="activating_enzymes__group_1"/>
    <property type="match status" value="1"/>
</dbReference>
<dbReference type="InterPro" id="IPR051531">
    <property type="entry name" value="N-acetyltransferase"/>
</dbReference>
<feature type="domain" description="N-acetyltransferase" evidence="1">
    <location>
        <begin position="178"/>
        <end position="330"/>
    </location>
</feature>
<dbReference type="Proteomes" id="UP000823913">
    <property type="component" value="Unassembled WGS sequence"/>
</dbReference>
<dbReference type="Pfam" id="PF13302">
    <property type="entry name" value="Acetyltransf_3"/>
    <property type="match status" value="1"/>
</dbReference>
<dbReference type="InterPro" id="IPR012837">
    <property type="entry name" value="NrdG"/>
</dbReference>
<reference evidence="2" key="2">
    <citation type="journal article" date="2021" name="PeerJ">
        <title>Extensive microbial diversity within the chicken gut microbiome revealed by metagenomics and culture.</title>
        <authorList>
            <person name="Gilroy R."/>
            <person name="Ravi A."/>
            <person name="Getino M."/>
            <person name="Pursley I."/>
            <person name="Horton D.L."/>
            <person name="Alikhan N.F."/>
            <person name="Baker D."/>
            <person name="Gharbi K."/>
            <person name="Hall N."/>
            <person name="Watson M."/>
            <person name="Adriaenssens E.M."/>
            <person name="Foster-Nyarko E."/>
            <person name="Jarju S."/>
            <person name="Secka A."/>
            <person name="Antonio M."/>
            <person name="Oren A."/>
            <person name="Chaudhuri R.R."/>
            <person name="La Ragione R."/>
            <person name="Hildebrand F."/>
            <person name="Pallen M.J."/>
        </authorList>
    </citation>
    <scope>NUCLEOTIDE SEQUENCE</scope>
    <source>
        <strain evidence="2">ChiW16-3235</strain>
    </source>
</reference>
<dbReference type="AlphaFoldDB" id="A0A9D1E6K1"/>
<dbReference type="EMBL" id="DVHK01000098">
    <property type="protein sequence ID" value="HIR67338.1"/>
    <property type="molecule type" value="Genomic_DNA"/>
</dbReference>
<dbReference type="PANTHER" id="PTHR43792">
    <property type="entry name" value="GNAT FAMILY, PUTATIVE (AFU_ORTHOLOGUE AFUA_3G00765)-RELATED-RELATED"/>
    <property type="match status" value="1"/>
</dbReference>
<dbReference type="PANTHER" id="PTHR43792:SF1">
    <property type="entry name" value="N-ACETYLTRANSFERASE DOMAIN-CONTAINING PROTEIN"/>
    <property type="match status" value="1"/>
</dbReference>
<gene>
    <name evidence="2" type="primary">nrdG</name>
    <name evidence="2" type="ORF">IAB94_04765</name>
</gene>
<organism evidence="2 3">
    <name type="scientific">Candidatus Coproplasma avicola</name>
    <dbReference type="NCBI Taxonomy" id="2840744"/>
    <lineage>
        <taxon>Bacteria</taxon>
        <taxon>Bacillati</taxon>
        <taxon>Bacillota</taxon>
        <taxon>Clostridia</taxon>
        <taxon>Eubacteriales</taxon>
        <taxon>Candidatus Coproplasma</taxon>
    </lineage>
</organism>
<evidence type="ECO:0000259" key="1">
    <source>
        <dbReference type="PROSITE" id="PS51186"/>
    </source>
</evidence>
<dbReference type="InterPro" id="IPR016181">
    <property type="entry name" value="Acyl_CoA_acyltransferase"/>
</dbReference>
<dbReference type="SFLD" id="SFLDF00299">
    <property type="entry name" value="anaerobic_ribonucleoside-triph"/>
    <property type="match status" value="1"/>
</dbReference>
<proteinExistence type="predicted"/>
<evidence type="ECO:0000313" key="2">
    <source>
        <dbReference type="EMBL" id="HIR67338.1"/>
    </source>
</evidence>
<dbReference type="CDD" id="cd04301">
    <property type="entry name" value="NAT_SF"/>
    <property type="match status" value="1"/>
</dbReference>
<dbReference type="InterPro" id="IPR000182">
    <property type="entry name" value="GNAT_dom"/>
</dbReference>
<dbReference type="SUPFAM" id="SSF102114">
    <property type="entry name" value="Radical SAM enzymes"/>
    <property type="match status" value="1"/>
</dbReference>
<dbReference type="SFLD" id="SFLDS00029">
    <property type="entry name" value="Radical_SAM"/>
    <property type="match status" value="1"/>
</dbReference>
<dbReference type="GO" id="GO:0016747">
    <property type="term" value="F:acyltransferase activity, transferring groups other than amino-acyl groups"/>
    <property type="evidence" value="ECO:0007669"/>
    <property type="project" value="InterPro"/>
</dbReference>
<dbReference type="GO" id="GO:0043365">
    <property type="term" value="F:[formate-C-acetyltransferase]-activating enzyme activity"/>
    <property type="evidence" value="ECO:0007669"/>
    <property type="project" value="InterPro"/>
</dbReference>
<dbReference type="InterPro" id="IPR007197">
    <property type="entry name" value="rSAM"/>
</dbReference>
<dbReference type="GO" id="GO:0051539">
    <property type="term" value="F:4 iron, 4 sulfur cluster binding"/>
    <property type="evidence" value="ECO:0007669"/>
    <property type="project" value="InterPro"/>
</dbReference>
<dbReference type="SFLD" id="SFLDG01066">
    <property type="entry name" value="organic_radical-activating_enz"/>
    <property type="match status" value="1"/>
</dbReference>
<accession>A0A9D1E6K1</accession>
<dbReference type="Pfam" id="PF13353">
    <property type="entry name" value="Fer4_12"/>
    <property type="match status" value="1"/>
</dbReference>
<sequence length="331" mass="37459">MNYAKIKWTDISNGPGVRVSLYVSGCRNHCKGCFNPETWDFNYGDPFTEEVENSIIDGMKPDYIKGFTLVGGDPFEPENQKALAPFLEKLRAAYPAKSIWCFTGYDFEKDLLTGKLGDADLVTRMLSCLDVLVDGRFVEELKNPGLWFRGSSNQRVILVQQSLARDEVVRLVAITDRLYVRKFNECDEEGLYEILGDGQTMKFIEPPFTRDGTREFLRDICIGKGYALAAELKDTGKLIGYILIKPCGDGLYETGWIFHKDYRGRGYAYEAVNAVFDYAFAELGASEFTASADERNQPSLNLIEKLGMKYVRSEKEDGNLLLVYMKNKGNK</sequence>
<protein>
    <submittedName>
        <fullName evidence="2">Anaerobic ribonucleoside-triphosphate reductase activating protein</fullName>
    </submittedName>
</protein>
<evidence type="ECO:0000313" key="3">
    <source>
        <dbReference type="Proteomes" id="UP000823913"/>
    </source>
</evidence>
<dbReference type="Gene3D" id="3.40.630.30">
    <property type="match status" value="1"/>
</dbReference>
<dbReference type="SUPFAM" id="SSF55729">
    <property type="entry name" value="Acyl-CoA N-acyltransferases (Nat)"/>
    <property type="match status" value="1"/>
</dbReference>
<dbReference type="NCBIfam" id="TIGR02491">
    <property type="entry name" value="NrdG"/>
    <property type="match status" value="1"/>
</dbReference>
<reference evidence="2" key="1">
    <citation type="submission" date="2020-10" db="EMBL/GenBank/DDBJ databases">
        <authorList>
            <person name="Gilroy R."/>
        </authorList>
    </citation>
    <scope>NUCLEOTIDE SEQUENCE</scope>
    <source>
        <strain evidence="2">ChiW16-3235</strain>
    </source>
</reference>
<dbReference type="PROSITE" id="PS51186">
    <property type="entry name" value="GNAT"/>
    <property type="match status" value="1"/>
</dbReference>